<feature type="region of interest" description="Disordered" evidence="1">
    <location>
        <begin position="55"/>
        <end position="152"/>
    </location>
</feature>
<feature type="compositionally biased region" description="Polar residues" evidence="1">
    <location>
        <begin position="293"/>
        <end position="303"/>
    </location>
</feature>
<evidence type="ECO:0000313" key="4">
    <source>
        <dbReference type="EMBL" id="TFY77954.1"/>
    </source>
</evidence>
<dbReference type="OrthoDB" id="3258719at2759"/>
<comment type="caution">
    <text evidence="4">The sequence shown here is derived from an EMBL/GenBank/DDBJ whole genome shotgun (WGS) entry which is preliminary data.</text>
</comment>
<feature type="transmembrane region" description="Helical" evidence="2">
    <location>
        <begin position="239"/>
        <end position="263"/>
    </location>
</feature>
<keyword evidence="5" id="KW-1185">Reference proteome</keyword>
<keyword evidence="2" id="KW-0472">Membrane</keyword>
<protein>
    <recommendedName>
        <fullName evidence="6">Transmembrane protein</fullName>
    </recommendedName>
</protein>
<gene>
    <name evidence="4" type="ORF">EWM64_g6057</name>
</gene>
<keyword evidence="2" id="KW-1133">Transmembrane helix</keyword>
<evidence type="ECO:0000256" key="3">
    <source>
        <dbReference type="SAM" id="SignalP"/>
    </source>
</evidence>
<keyword evidence="3" id="KW-0732">Signal</keyword>
<dbReference type="AlphaFoldDB" id="A0A4Y9ZUN8"/>
<sequence length="625" mass="66989">MFRAMRIITFFSLLVLCTLSFTLVFGHLVADVNSPPVAGGVSFYKRELYGHSTDSSVLNIRQDGDSEDPDPPDGGEAAAGGSAGSPSPTPTASPSSQPSTATPSAQTPTKTSAPAKTTQTPKETPSSSNSPASTPAPSSFTPTPSSSQTDDDTTGSVVEFFCAILLSIFLKSLVFGFIVLTFAVTKQCSQCFKDCAVKRLSLDTFFDALDSLIAAHEERQRAVNNRLHLPHRFFHNKGAVAGTFASIGVIAAIVLGVAATSWIRRRRRARRQSDEEHAAYFEPKYPIGRTYSDLGQTNSQSREVGSGPLGASATDIAAVPATAEAYPDRAVHYGGYEPRTDVYMPTDYGISYPPGTSYEHHGSAPEPDNGDAYDPYGTYSAPYEAPPPQREYQPSPLSGRATHPFADPANAIGRHPPTANLHPQGGGAPDSMYAPSVDSFYGPSGSGHHPHAHADLPTGINQVLDFEKEIDKNTCRYNRATSQYKNRQVTNIIPRPRRYELPTTRSFKKFTKTSITSTSSSFSSPAAAALLSSTPRAFSISAFSSPAISPVINVEVKLVGVDDAVVEKGADPEGQVHMRGPIVGRMLSAEEGEERQAQAEEPWVPIGSRGRVQTNGSFKVWPVQK</sequence>
<evidence type="ECO:0000256" key="2">
    <source>
        <dbReference type="SAM" id="Phobius"/>
    </source>
</evidence>
<dbReference type="Proteomes" id="UP000298061">
    <property type="component" value="Unassembled WGS sequence"/>
</dbReference>
<accession>A0A4Y9ZUN8</accession>
<proteinExistence type="predicted"/>
<name>A0A4Y9ZUN8_9AGAM</name>
<feature type="transmembrane region" description="Helical" evidence="2">
    <location>
        <begin position="163"/>
        <end position="184"/>
    </location>
</feature>
<feature type="signal peptide" evidence="3">
    <location>
        <begin position="1"/>
        <end position="20"/>
    </location>
</feature>
<organism evidence="4 5">
    <name type="scientific">Hericium alpestre</name>
    <dbReference type="NCBI Taxonomy" id="135208"/>
    <lineage>
        <taxon>Eukaryota</taxon>
        <taxon>Fungi</taxon>
        <taxon>Dikarya</taxon>
        <taxon>Basidiomycota</taxon>
        <taxon>Agaricomycotina</taxon>
        <taxon>Agaricomycetes</taxon>
        <taxon>Russulales</taxon>
        <taxon>Hericiaceae</taxon>
        <taxon>Hericium</taxon>
    </lineage>
</organism>
<feature type="region of interest" description="Disordered" evidence="1">
    <location>
        <begin position="354"/>
        <end position="454"/>
    </location>
</feature>
<keyword evidence="2" id="KW-0812">Transmembrane</keyword>
<feature type="chain" id="PRO_5021448083" description="Transmembrane protein" evidence="3">
    <location>
        <begin position="21"/>
        <end position="625"/>
    </location>
</feature>
<reference evidence="4 5" key="1">
    <citation type="submission" date="2019-02" db="EMBL/GenBank/DDBJ databases">
        <title>Genome sequencing of the rare red list fungi Hericium alpestre (H. flagellum).</title>
        <authorList>
            <person name="Buettner E."/>
            <person name="Kellner H."/>
        </authorList>
    </citation>
    <scope>NUCLEOTIDE SEQUENCE [LARGE SCALE GENOMIC DNA]</scope>
    <source>
        <strain evidence="4 5">DSM 108284</strain>
    </source>
</reference>
<feature type="compositionally biased region" description="Low complexity" evidence="1">
    <location>
        <begin position="84"/>
        <end position="148"/>
    </location>
</feature>
<evidence type="ECO:0000313" key="5">
    <source>
        <dbReference type="Proteomes" id="UP000298061"/>
    </source>
</evidence>
<evidence type="ECO:0000256" key="1">
    <source>
        <dbReference type="SAM" id="MobiDB-lite"/>
    </source>
</evidence>
<dbReference type="STRING" id="135208.A0A4Y9ZUN8"/>
<feature type="region of interest" description="Disordered" evidence="1">
    <location>
        <begin position="291"/>
        <end position="310"/>
    </location>
</feature>
<evidence type="ECO:0008006" key="6">
    <source>
        <dbReference type="Google" id="ProtNLM"/>
    </source>
</evidence>
<dbReference type="EMBL" id="SFCI01000783">
    <property type="protein sequence ID" value="TFY77954.1"/>
    <property type="molecule type" value="Genomic_DNA"/>
</dbReference>